<keyword evidence="2" id="KW-0677">Repeat</keyword>
<keyword evidence="4 6" id="KW-0862">Zinc</keyword>
<keyword evidence="10" id="KW-1185">Reference proteome</keyword>
<reference evidence="9 10" key="1">
    <citation type="submission" date="2024-06" db="EMBL/GenBank/DDBJ databases">
        <title>A chromosome-level genome assembly of beet webworm, Loxostege sticticalis.</title>
        <authorList>
            <person name="Zhang Y."/>
        </authorList>
    </citation>
    <scope>NUCLEOTIDE SEQUENCE [LARGE SCALE GENOMIC DNA]</scope>
    <source>
        <strain evidence="9">AQ026</strain>
        <tissue evidence="9">Whole body</tissue>
    </source>
</reference>
<dbReference type="PANTHER" id="PTHR24381:SF445">
    <property type="entry name" value="GASTRULA ZINC FINGER PROTEIN XLCGF28.1-LIKE-RELATED"/>
    <property type="match status" value="1"/>
</dbReference>
<evidence type="ECO:0000256" key="1">
    <source>
        <dbReference type="ARBA" id="ARBA00022723"/>
    </source>
</evidence>
<evidence type="ECO:0000256" key="2">
    <source>
        <dbReference type="ARBA" id="ARBA00022737"/>
    </source>
</evidence>
<evidence type="ECO:0000313" key="9">
    <source>
        <dbReference type="EMBL" id="KAL0896073.1"/>
    </source>
</evidence>
<feature type="domain" description="C2H2-type" evidence="7">
    <location>
        <begin position="253"/>
        <end position="280"/>
    </location>
</feature>
<feature type="binding site" evidence="6">
    <location>
        <position position="60"/>
    </location>
    <ligand>
        <name>Zn(2+)</name>
        <dbReference type="ChEBI" id="CHEBI:29105"/>
    </ligand>
</feature>
<feature type="domain" description="C2H2-type" evidence="7">
    <location>
        <begin position="281"/>
        <end position="309"/>
    </location>
</feature>
<feature type="binding site" evidence="6">
    <location>
        <position position="11"/>
    </location>
    <ligand>
        <name>Zn(2+)</name>
        <dbReference type="ChEBI" id="CHEBI:29105"/>
    </ligand>
</feature>
<evidence type="ECO:0000313" key="10">
    <source>
        <dbReference type="Proteomes" id="UP001549920"/>
    </source>
</evidence>
<dbReference type="InterPro" id="IPR012934">
    <property type="entry name" value="Znf_AD"/>
</dbReference>
<dbReference type="Gene3D" id="3.40.1800.20">
    <property type="match status" value="1"/>
</dbReference>
<feature type="binding site" evidence="6">
    <location>
        <position position="57"/>
    </location>
    <ligand>
        <name>Zn(2+)</name>
        <dbReference type="ChEBI" id="CHEBI:29105"/>
    </ligand>
</feature>
<evidence type="ECO:0000259" key="8">
    <source>
        <dbReference type="PROSITE" id="PS51915"/>
    </source>
</evidence>
<dbReference type="SUPFAM" id="SSF57716">
    <property type="entry name" value="Glucocorticoid receptor-like (DNA-binding domain)"/>
    <property type="match status" value="1"/>
</dbReference>
<dbReference type="Gene3D" id="3.30.160.60">
    <property type="entry name" value="Classic Zinc Finger"/>
    <property type="match status" value="6"/>
</dbReference>
<feature type="binding site" evidence="6">
    <location>
        <position position="8"/>
    </location>
    <ligand>
        <name>Zn(2+)</name>
        <dbReference type="ChEBI" id="CHEBI:29105"/>
    </ligand>
</feature>
<dbReference type="Proteomes" id="UP001549920">
    <property type="component" value="Unassembled WGS sequence"/>
</dbReference>
<dbReference type="Pfam" id="PF07776">
    <property type="entry name" value="zf-AD"/>
    <property type="match status" value="1"/>
</dbReference>
<feature type="domain" description="C2H2-type" evidence="7">
    <location>
        <begin position="338"/>
        <end position="365"/>
    </location>
</feature>
<evidence type="ECO:0000259" key="7">
    <source>
        <dbReference type="PROSITE" id="PS50157"/>
    </source>
</evidence>
<keyword evidence="3 5" id="KW-0863">Zinc-finger</keyword>
<feature type="domain" description="C2H2-type" evidence="7">
    <location>
        <begin position="366"/>
        <end position="394"/>
    </location>
</feature>
<dbReference type="PROSITE" id="PS50157">
    <property type="entry name" value="ZINC_FINGER_C2H2_2"/>
    <property type="match status" value="8"/>
</dbReference>
<evidence type="ECO:0000256" key="6">
    <source>
        <dbReference type="PROSITE-ProRule" id="PRU01263"/>
    </source>
</evidence>
<dbReference type="SUPFAM" id="SSF57667">
    <property type="entry name" value="beta-beta-alpha zinc fingers"/>
    <property type="match status" value="3"/>
</dbReference>
<dbReference type="SMART" id="SM00355">
    <property type="entry name" value="ZnF_C2H2"/>
    <property type="match status" value="9"/>
</dbReference>
<comment type="caution">
    <text evidence="9">The sequence shown here is derived from an EMBL/GenBank/DDBJ whole genome shotgun (WGS) entry which is preliminary data.</text>
</comment>
<feature type="domain" description="ZAD" evidence="8">
    <location>
        <begin position="6"/>
        <end position="84"/>
    </location>
</feature>
<feature type="domain" description="C2H2-type" evidence="7">
    <location>
        <begin position="450"/>
        <end position="478"/>
    </location>
</feature>
<name>A0ABR3IIH6_LOXSC</name>
<gene>
    <name evidence="9" type="ORF">ABMA27_012052</name>
</gene>
<evidence type="ECO:0000256" key="4">
    <source>
        <dbReference type="ARBA" id="ARBA00022833"/>
    </source>
</evidence>
<dbReference type="SMART" id="SM00868">
    <property type="entry name" value="zf-AD"/>
    <property type="match status" value="1"/>
</dbReference>
<dbReference type="PROSITE" id="PS51915">
    <property type="entry name" value="ZAD"/>
    <property type="match status" value="1"/>
</dbReference>
<proteinExistence type="predicted"/>
<feature type="domain" description="C2H2-type" evidence="7">
    <location>
        <begin position="396"/>
        <end position="419"/>
    </location>
</feature>
<accession>A0ABR3IIH6</accession>
<dbReference type="PANTHER" id="PTHR24381">
    <property type="entry name" value="ZINC FINGER PROTEIN"/>
    <property type="match status" value="1"/>
</dbReference>
<protein>
    <submittedName>
        <fullName evidence="9">Uncharacterized protein</fullName>
    </submittedName>
</protein>
<feature type="domain" description="C2H2-type" evidence="7">
    <location>
        <begin position="182"/>
        <end position="210"/>
    </location>
</feature>
<dbReference type="Pfam" id="PF00096">
    <property type="entry name" value="zf-C2H2"/>
    <property type="match status" value="2"/>
</dbReference>
<feature type="domain" description="C2H2-type" evidence="7">
    <location>
        <begin position="423"/>
        <end position="450"/>
    </location>
</feature>
<organism evidence="9 10">
    <name type="scientific">Loxostege sticticalis</name>
    <name type="common">Beet webworm moth</name>
    <dbReference type="NCBI Taxonomy" id="481309"/>
    <lineage>
        <taxon>Eukaryota</taxon>
        <taxon>Metazoa</taxon>
        <taxon>Ecdysozoa</taxon>
        <taxon>Arthropoda</taxon>
        <taxon>Hexapoda</taxon>
        <taxon>Insecta</taxon>
        <taxon>Pterygota</taxon>
        <taxon>Neoptera</taxon>
        <taxon>Endopterygota</taxon>
        <taxon>Lepidoptera</taxon>
        <taxon>Glossata</taxon>
        <taxon>Ditrysia</taxon>
        <taxon>Pyraloidea</taxon>
        <taxon>Crambidae</taxon>
        <taxon>Pyraustinae</taxon>
        <taxon>Loxostege</taxon>
    </lineage>
</organism>
<evidence type="ECO:0000256" key="3">
    <source>
        <dbReference type="ARBA" id="ARBA00022771"/>
    </source>
</evidence>
<dbReference type="PROSITE" id="PS00028">
    <property type="entry name" value="ZINC_FINGER_C2H2_1"/>
    <property type="match status" value="8"/>
</dbReference>
<keyword evidence="1 6" id="KW-0479">Metal-binding</keyword>
<dbReference type="EMBL" id="JBEUOH010000003">
    <property type="protein sequence ID" value="KAL0896073.1"/>
    <property type="molecule type" value="Genomic_DNA"/>
</dbReference>
<dbReference type="InterPro" id="IPR036236">
    <property type="entry name" value="Znf_C2H2_sf"/>
</dbReference>
<sequence length="511" mass="58970">MYKQIKTCRICLRVGSRVEKNCKSLFATHNCSTISDSITLIANVKIQQDDGFPSIICGECLEELEAAIIFKEKCERSNKLLHSGSEFEEIKTTSTAIAELPIPIELVKKEDVSEHEEQYEEIDCYEDAESDSEIKSEPTGKHIKIPSPVLPEPKFAESETNLTTSELNQPVISKSKAIDLNLECHDCGGLFKSKCKLRVHWKKVHMLEKLICTFCKRNFKCFSTYHNHLKKRPRNCLLASKTRIEGIGKSRVFYCKHCSFHSRRPNCFFNHLNIHTGERPFICKLCSKGFAQLSALHTHKENVHKLIRKEITCQYCGELVRGRHRIQRHLEKHTSGPLQCDICKKMYKTKSTLIEHLKHHTGVKPFTCETCASSFYTRSSLLTHRRVVHRTSKLIYKCDTCGFKFASSVALKRHKIKHTIFNEMCDVCGRFYPNAEELASHKKAHTKEKSVCLECNRIFCNERSLKRHKATTHKHKQNLYKEKSVKLTKNMNPMKGCKNEKVEVEIIPLLQ</sequence>
<dbReference type="InterPro" id="IPR013087">
    <property type="entry name" value="Znf_C2H2_type"/>
</dbReference>
<evidence type="ECO:0000256" key="5">
    <source>
        <dbReference type="PROSITE-ProRule" id="PRU00042"/>
    </source>
</evidence>